<dbReference type="Proteomes" id="UP000054342">
    <property type="component" value="Unassembled WGS sequence"/>
</dbReference>
<protein>
    <recommendedName>
        <fullName evidence="3">AB hydrolase-1 domain-containing protein</fullName>
    </recommendedName>
</protein>
<dbReference type="RefSeq" id="XP_013319337.1">
    <property type="nucleotide sequence ID" value="XM_013463883.1"/>
</dbReference>
<dbReference type="EMBL" id="KN847318">
    <property type="protein sequence ID" value="KIW58753.1"/>
    <property type="molecule type" value="Genomic_DNA"/>
</dbReference>
<evidence type="ECO:0000313" key="1">
    <source>
        <dbReference type="EMBL" id="KIW58753.1"/>
    </source>
</evidence>
<dbReference type="OrthoDB" id="425534at2759"/>
<reference evidence="1 2" key="1">
    <citation type="submission" date="2015-01" db="EMBL/GenBank/DDBJ databases">
        <title>The Genome Sequence of Exophiala xenobiotica CBS118157.</title>
        <authorList>
            <consortium name="The Broad Institute Genomics Platform"/>
            <person name="Cuomo C."/>
            <person name="de Hoog S."/>
            <person name="Gorbushina A."/>
            <person name="Stielow B."/>
            <person name="Teixiera M."/>
            <person name="Abouelleil A."/>
            <person name="Chapman S.B."/>
            <person name="Priest M."/>
            <person name="Young S.K."/>
            <person name="Wortman J."/>
            <person name="Nusbaum C."/>
            <person name="Birren B."/>
        </authorList>
    </citation>
    <scope>NUCLEOTIDE SEQUENCE [LARGE SCALE GENOMIC DNA]</scope>
    <source>
        <strain evidence="1 2">CBS 118157</strain>
    </source>
</reference>
<dbReference type="SUPFAM" id="SSF53474">
    <property type="entry name" value="alpha/beta-Hydrolases"/>
    <property type="match status" value="1"/>
</dbReference>
<name>A0A0D2ESP6_9EURO</name>
<keyword evidence="2" id="KW-1185">Reference proteome</keyword>
<dbReference type="HOGENOM" id="CLU_677986_0_0_1"/>
<dbReference type="InterPro" id="IPR029058">
    <property type="entry name" value="AB_hydrolase_fold"/>
</dbReference>
<dbReference type="Gene3D" id="3.40.50.1820">
    <property type="entry name" value="alpha/beta hydrolase"/>
    <property type="match status" value="1"/>
</dbReference>
<organism evidence="1 2">
    <name type="scientific">Exophiala xenobiotica</name>
    <dbReference type="NCBI Taxonomy" id="348802"/>
    <lineage>
        <taxon>Eukaryota</taxon>
        <taxon>Fungi</taxon>
        <taxon>Dikarya</taxon>
        <taxon>Ascomycota</taxon>
        <taxon>Pezizomycotina</taxon>
        <taxon>Eurotiomycetes</taxon>
        <taxon>Chaetothyriomycetidae</taxon>
        <taxon>Chaetothyriales</taxon>
        <taxon>Herpotrichiellaceae</taxon>
        <taxon>Exophiala</taxon>
    </lineage>
</organism>
<evidence type="ECO:0000313" key="2">
    <source>
        <dbReference type="Proteomes" id="UP000054342"/>
    </source>
</evidence>
<evidence type="ECO:0008006" key="3">
    <source>
        <dbReference type="Google" id="ProtNLM"/>
    </source>
</evidence>
<dbReference type="STRING" id="348802.A0A0D2ESP6"/>
<gene>
    <name evidence="1" type="ORF">PV05_03251</name>
</gene>
<dbReference type="AlphaFoldDB" id="A0A0D2ESP6"/>
<accession>A0A0D2ESP6</accession>
<sequence>MATNTLRKLGAAAIGLSFMFNVPYVYTSHVSPRAMVDNWSQIIPSTSLNWTSCFQNYTCARTTFESIFFSEVTDASSTSLETQFYSSSLFGQWCSNAFHNEDEHGVYIDTSSVARDILSFAKAEQRLAGKAEDRAEVWYYGQSYGTVLGATFASLFPMHVGRWILDGVVDAQNYYEGSWDANLFDTDAVFLTFPKYCYEGGQENCSFWGPSEQNITDRINNLLTRIKQDPIPVSGIQQGGTTIDLATYPNLKQTMLLASYFPLKQFPVLATALTGLENGNGSIITTIPENYLWGADAATLIKCLDSYGNYNTTSIDEFQNWVNIQTAQSKLLGDTWSTNAAPVLCRSLHLDLSRRDSFPGPLPPSSNHTRFPVLFLSNTLDPVSPIRGYVQELSSSSYSLMYTFAD</sequence>
<proteinExistence type="predicted"/>
<dbReference type="GeneID" id="25325159"/>